<reference evidence="1" key="1">
    <citation type="journal article" date="2022" name="G3 (Bethesda)">
        <title>High quality genome of the basidiomycete yeast Dioszegia hungarica PDD-24b-2 isolated from cloud water.</title>
        <authorList>
            <person name="Jarrige D."/>
            <person name="Haridas S."/>
            <person name="Bleykasten-Grosshans C."/>
            <person name="Joly M."/>
            <person name="Nadalig T."/>
            <person name="Sancelme M."/>
            <person name="Vuilleumier S."/>
            <person name="Grigoriev I.V."/>
            <person name="Amato P."/>
            <person name="Bringel F."/>
        </authorList>
    </citation>
    <scope>NUCLEOTIDE SEQUENCE</scope>
    <source>
        <strain evidence="1">PDD-24b-2</strain>
    </source>
</reference>
<keyword evidence="2" id="KW-1185">Reference proteome</keyword>
<name>A0AA38LWQ2_9TREE</name>
<evidence type="ECO:0000313" key="1">
    <source>
        <dbReference type="EMBL" id="KAI9637019.1"/>
    </source>
</evidence>
<comment type="caution">
    <text evidence="1">The sequence shown here is derived from an EMBL/GenBank/DDBJ whole genome shotgun (WGS) entry which is preliminary data.</text>
</comment>
<dbReference type="EMBL" id="JAKWFO010000005">
    <property type="protein sequence ID" value="KAI9637019.1"/>
    <property type="molecule type" value="Genomic_DNA"/>
</dbReference>
<dbReference type="RefSeq" id="XP_052946796.1">
    <property type="nucleotide sequence ID" value="XM_053088847.1"/>
</dbReference>
<organism evidence="1 2">
    <name type="scientific">Dioszegia hungarica</name>
    <dbReference type="NCBI Taxonomy" id="4972"/>
    <lineage>
        <taxon>Eukaryota</taxon>
        <taxon>Fungi</taxon>
        <taxon>Dikarya</taxon>
        <taxon>Basidiomycota</taxon>
        <taxon>Agaricomycotina</taxon>
        <taxon>Tremellomycetes</taxon>
        <taxon>Tremellales</taxon>
        <taxon>Bulleribasidiaceae</taxon>
        <taxon>Dioszegia</taxon>
    </lineage>
</organism>
<dbReference type="Proteomes" id="UP001164286">
    <property type="component" value="Unassembled WGS sequence"/>
</dbReference>
<evidence type="ECO:0000313" key="2">
    <source>
        <dbReference type="Proteomes" id="UP001164286"/>
    </source>
</evidence>
<dbReference type="AlphaFoldDB" id="A0AA38LWQ2"/>
<gene>
    <name evidence="1" type="ORF">MKK02DRAFT_34076</name>
</gene>
<protein>
    <submittedName>
        <fullName evidence="1">Uncharacterized protein</fullName>
    </submittedName>
</protein>
<proteinExistence type="predicted"/>
<dbReference type="GeneID" id="77728052"/>
<accession>A0AA38LWQ2</accession>
<sequence>MSCKKSKKVEISDSLRLRPHEDEALRARDLNELCSTSLLSLRGQLRRYQRHGAGCTTSDVSLSGLSRRCRMDILLLRKAAAAGTRDRPWLSGLSGIAHPSVVRRRRESPRLPTCDSVGREGGNTGTAQIGHPLSGFAVGSALRLHPNPRRHRSIFGEIIKPRSSLRFPLLTAAFCSSAPPVALREGQKARVGQGPVEELRWYDAAANIG</sequence>